<dbReference type="EMBL" id="AEOI02000004">
    <property type="protein sequence ID" value="ESX01750.1"/>
    <property type="molecule type" value="Genomic_DNA"/>
</dbReference>
<evidence type="ECO:0000256" key="4">
    <source>
        <dbReference type="ARBA" id="ARBA00023163"/>
    </source>
</evidence>
<protein>
    <recommendedName>
        <fullName evidence="6">Zn(2)-C6 fungal-type domain-containing protein</fullName>
    </recommendedName>
</protein>
<feature type="domain" description="Zn(2)-C6 fungal-type" evidence="6">
    <location>
        <begin position="6"/>
        <end position="36"/>
    </location>
</feature>
<dbReference type="SMART" id="SM00066">
    <property type="entry name" value="GAL4"/>
    <property type="match status" value="2"/>
</dbReference>
<keyword evidence="3" id="KW-0805">Transcription regulation</keyword>
<dbReference type="OMA" id="CLYHAIS"/>
<dbReference type="CDD" id="cd12148">
    <property type="entry name" value="fungal_TF_MHR"/>
    <property type="match status" value="1"/>
</dbReference>
<dbReference type="PANTHER" id="PTHR47338">
    <property type="entry name" value="ZN(II)2CYS6 TRANSCRIPTION FACTOR (EUROFUNG)-RELATED"/>
    <property type="match status" value="1"/>
</dbReference>
<dbReference type="HOGENOM" id="CLU_470981_0_0_1"/>
<dbReference type="PROSITE" id="PS50048">
    <property type="entry name" value="ZN2_CY6_FUNGAL_2"/>
    <property type="match status" value="2"/>
</dbReference>
<dbReference type="InterPro" id="IPR007219">
    <property type="entry name" value="XnlR_reg_dom"/>
</dbReference>
<keyword evidence="8" id="KW-1185">Reference proteome</keyword>
<dbReference type="SUPFAM" id="SSF57701">
    <property type="entry name" value="Zn2/Cys6 DNA-binding domain"/>
    <property type="match status" value="2"/>
</dbReference>
<dbReference type="CDD" id="cd00067">
    <property type="entry name" value="GAL4"/>
    <property type="match status" value="2"/>
</dbReference>
<dbReference type="PROSITE" id="PS00463">
    <property type="entry name" value="ZN2_CY6_FUNGAL_1"/>
    <property type="match status" value="2"/>
</dbReference>
<gene>
    <name evidence="7" type="ORF">HPODL_04526</name>
</gene>
<dbReference type="InterPro" id="IPR050815">
    <property type="entry name" value="TF_fung"/>
</dbReference>
<dbReference type="GO" id="GO:0000981">
    <property type="term" value="F:DNA-binding transcription factor activity, RNA polymerase II-specific"/>
    <property type="evidence" value="ECO:0007669"/>
    <property type="project" value="InterPro"/>
</dbReference>
<dbReference type="GO" id="GO:0006351">
    <property type="term" value="P:DNA-templated transcription"/>
    <property type="evidence" value="ECO:0007669"/>
    <property type="project" value="InterPro"/>
</dbReference>
<keyword evidence="4" id="KW-0804">Transcription</keyword>
<evidence type="ECO:0000256" key="3">
    <source>
        <dbReference type="ARBA" id="ARBA00023015"/>
    </source>
</evidence>
<dbReference type="Gene3D" id="4.10.240.10">
    <property type="entry name" value="Zn(2)-C6 fungal-type DNA-binding domain"/>
    <property type="match status" value="2"/>
</dbReference>
<dbReference type="GO" id="GO:0005634">
    <property type="term" value="C:nucleus"/>
    <property type="evidence" value="ECO:0007669"/>
    <property type="project" value="UniProtKB-SubCell"/>
</dbReference>
<evidence type="ECO:0000313" key="7">
    <source>
        <dbReference type="EMBL" id="ESX01750.1"/>
    </source>
</evidence>
<dbReference type="InterPro" id="IPR001138">
    <property type="entry name" value="Zn2Cys6_DnaBD"/>
</dbReference>
<dbReference type="Pfam" id="PF04082">
    <property type="entry name" value="Fungal_trans"/>
    <property type="match status" value="1"/>
</dbReference>
<dbReference type="OrthoDB" id="435881at2759"/>
<dbReference type="GO" id="GO:0003677">
    <property type="term" value="F:DNA binding"/>
    <property type="evidence" value="ECO:0007669"/>
    <property type="project" value="InterPro"/>
</dbReference>
<dbReference type="KEGG" id="opa:HPODL_04526"/>
<evidence type="ECO:0000313" key="8">
    <source>
        <dbReference type="Proteomes" id="UP000008673"/>
    </source>
</evidence>
<organism evidence="7 8">
    <name type="scientific">Ogataea parapolymorpha (strain ATCC 26012 / BCRC 20466 / JCM 22074 / NRRL Y-7560 / DL-1)</name>
    <name type="common">Yeast</name>
    <name type="synonym">Hansenula polymorpha</name>
    <dbReference type="NCBI Taxonomy" id="871575"/>
    <lineage>
        <taxon>Eukaryota</taxon>
        <taxon>Fungi</taxon>
        <taxon>Dikarya</taxon>
        <taxon>Ascomycota</taxon>
        <taxon>Saccharomycotina</taxon>
        <taxon>Pichiomycetes</taxon>
        <taxon>Pichiales</taxon>
        <taxon>Pichiaceae</taxon>
        <taxon>Ogataea</taxon>
    </lineage>
</organism>
<dbReference type="AlphaFoldDB" id="W1QHC3"/>
<dbReference type="RefSeq" id="XP_013936336.1">
    <property type="nucleotide sequence ID" value="XM_014080861.1"/>
</dbReference>
<keyword evidence="5" id="KW-0539">Nucleus</keyword>
<reference evidence="7 8" key="1">
    <citation type="journal article" date="2013" name="BMC Genomics">
        <title>Genome sequence and analysis of methylotrophic yeast Hansenula polymorpha DL1.</title>
        <authorList>
            <person name="Ravin N.V."/>
            <person name="Eldarov M.A."/>
            <person name="Kadnikov V.V."/>
            <person name="Beletsky A.V."/>
            <person name="Schneider J."/>
            <person name="Mardanova E.S."/>
            <person name="Smekalova E.M."/>
            <person name="Zvereva M.I."/>
            <person name="Dontsova O.A."/>
            <person name="Mardanov A.V."/>
            <person name="Skryabin K.G."/>
        </authorList>
    </citation>
    <scope>NUCLEOTIDE SEQUENCE [LARGE SCALE GENOMIC DNA]</scope>
    <source>
        <strain evidence="8">ATCC 26012 / BCRC 20466 / JCM 22074 / NRRL Y-7560 / DL-1</strain>
    </source>
</reference>
<proteinExistence type="predicted"/>
<evidence type="ECO:0000256" key="1">
    <source>
        <dbReference type="ARBA" id="ARBA00004123"/>
    </source>
</evidence>
<keyword evidence="2" id="KW-0479">Metal-binding</keyword>
<dbReference type="Proteomes" id="UP000008673">
    <property type="component" value="Unassembled WGS sequence"/>
</dbReference>
<dbReference type="GeneID" id="25773954"/>
<sequence length="579" mass="66715">MSHSVACVICRSRKLKCDKTKPQCLRCLRSQVQCEYSTRHISPTSTKDVDNSKHVCTQCKKGKRKCSGTFPSCDRCQKLGKSCSYTLLRPLTEIEALEKFYDTIDSEANKKVVEILCQRTIERNFPFVAGNFLDPRFLFKLAMGEVSLSLTKAVVGMSLDMVVPEQRLVEFKNHWYTRHLSETLLASGKMKLDEFQALLVNIVWGCSTSSQKYFFLIPILSRMAYGLILNRELDWIKDDFEKERRRRMVWNVFVLDRMFSAGVPEFMSCDLRLLTIQPPAYDLESMASQVSESPFHTHLPPYHHPFNLFSLAVHLSQLRYNTLNCVKVMEKQHMKWWQEQSPTEPITHDIELTVELLPDHLHYSIENVSKMNNNEEKIFFINLHLLLLQIRCDVHRPVLYHLLYNRTIPDSDEIPPSKIEAAHEECMNHALLVSKIAQQNKHLIADAYNTVSMAFSLLEASRLMMYNVSPNPYQTHTHHSETLKHYINSNIEIINGSRWADPQTVNIFIQDLQNASQNLGIRHSNSGKNILLLSELHPAHALTQAASPTEDITADMGSPALAELNWPFDFPRNQLLPLF</sequence>
<evidence type="ECO:0000259" key="6">
    <source>
        <dbReference type="PROSITE" id="PS50048"/>
    </source>
</evidence>
<dbReference type="PANTHER" id="PTHR47338:SF7">
    <property type="entry name" value="ZN(II)2CYS6 TRANSCRIPTION FACTOR (EUROFUNG)"/>
    <property type="match status" value="1"/>
</dbReference>
<evidence type="ECO:0000256" key="5">
    <source>
        <dbReference type="ARBA" id="ARBA00023242"/>
    </source>
</evidence>
<comment type="subcellular location">
    <subcellularLocation>
        <location evidence="1">Nucleus</location>
    </subcellularLocation>
</comment>
<feature type="domain" description="Zn(2)-C6 fungal-type" evidence="6">
    <location>
        <begin position="55"/>
        <end position="85"/>
    </location>
</feature>
<dbReference type="InterPro" id="IPR036864">
    <property type="entry name" value="Zn2-C6_fun-type_DNA-bd_sf"/>
</dbReference>
<evidence type="ECO:0000256" key="2">
    <source>
        <dbReference type="ARBA" id="ARBA00022723"/>
    </source>
</evidence>
<dbReference type="STRING" id="871575.W1QHC3"/>
<dbReference type="GO" id="GO:0008270">
    <property type="term" value="F:zinc ion binding"/>
    <property type="evidence" value="ECO:0007669"/>
    <property type="project" value="InterPro"/>
</dbReference>
<accession>W1QHC3</accession>
<comment type="caution">
    <text evidence="7">The sequence shown here is derived from an EMBL/GenBank/DDBJ whole genome shotgun (WGS) entry which is preliminary data.</text>
</comment>
<name>W1QHC3_OGAPD</name>
<dbReference type="eggNOG" id="ENOG502SK8P">
    <property type="taxonomic scope" value="Eukaryota"/>
</dbReference>
<dbReference type="Pfam" id="PF00172">
    <property type="entry name" value="Zn_clus"/>
    <property type="match status" value="2"/>
</dbReference>